<evidence type="ECO:0000313" key="1">
    <source>
        <dbReference type="EnsemblPlants" id="AVESA.00010b.r2.6AG1011370.1.CDS"/>
    </source>
</evidence>
<organism evidence="1 2">
    <name type="scientific">Avena sativa</name>
    <name type="common">Oat</name>
    <dbReference type="NCBI Taxonomy" id="4498"/>
    <lineage>
        <taxon>Eukaryota</taxon>
        <taxon>Viridiplantae</taxon>
        <taxon>Streptophyta</taxon>
        <taxon>Embryophyta</taxon>
        <taxon>Tracheophyta</taxon>
        <taxon>Spermatophyta</taxon>
        <taxon>Magnoliopsida</taxon>
        <taxon>Liliopsida</taxon>
        <taxon>Poales</taxon>
        <taxon>Poaceae</taxon>
        <taxon>BOP clade</taxon>
        <taxon>Pooideae</taxon>
        <taxon>Poodae</taxon>
        <taxon>Poeae</taxon>
        <taxon>Poeae Chloroplast Group 1 (Aveneae type)</taxon>
        <taxon>Aveninae</taxon>
        <taxon>Avena</taxon>
    </lineage>
</organism>
<reference evidence="1" key="2">
    <citation type="submission" date="2025-09" db="UniProtKB">
        <authorList>
            <consortium name="EnsemblPlants"/>
        </authorList>
    </citation>
    <scope>IDENTIFICATION</scope>
</reference>
<accession>A0ACD5YP51</accession>
<evidence type="ECO:0000313" key="2">
    <source>
        <dbReference type="Proteomes" id="UP001732700"/>
    </source>
</evidence>
<protein>
    <submittedName>
        <fullName evidence="1">Uncharacterized protein</fullName>
    </submittedName>
</protein>
<dbReference type="EnsemblPlants" id="AVESA.00010b.r2.6AG1011370.1">
    <property type="protein sequence ID" value="AVESA.00010b.r2.6AG1011370.1.CDS"/>
    <property type="gene ID" value="AVESA.00010b.r2.6AG1011370"/>
</dbReference>
<keyword evidence="2" id="KW-1185">Reference proteome</keyword>
<sequence length="484" mass="54468">MANRRRADDNVDDRLSDLPDCLLHDILSHLKARQLVQTCVLSSRWRRLWLTAPCLDIDAGEFASVASRQDKVRFKPLFGGKDGEEEEEDEDLDRFDDFVDSLLLRRSGCVSPLGTLRLSMPSAWSIWMRFHFDRRGSNSHTRWVRRGLRCSPATLDVSGIKLPPLTSGTHRLTKLRLYNVILHKDFETHLSSGLPVLEDLEVRCTEMSKISRIASHTLKNLTVDNSPTTNEGTSLKFAVDAPRLSRLHLVVQFKRLGVFAVTLSETTSPVHASICFLDKAKLRQVQGSCYYWQDDKNLLLALCKLLRSLSETVSSLELSGFQDMAVGEQHVPNFASPGTPWPAGAYQSQQTVQTSADSLPRPMLQAILDAEHNRSPLFPNLKTLVIDKCQIGDNIQTFWSLLQHTPALEKLTINNCECETFQYGAASYTLHKGGTASSLKLVEIIYNDGDDHEGQDTPQMEKILSMVQRDLPVTTKIHVSKMQK</sequence>
<reference evidence="1" key="1">
    <citation type="submission" date="2021-05" db="EMBL/GenBank/DDBJ databases">
        <authorList>
            <person name="Scholz U."/>
            <person name="Mascher M."/>
            <person name="Fiebig A."/>
        </authorList>
    </citation>
    <scope>NUCLEOTIDE SEQUENCE [LARGE SCALE GENOMIC DNA]</scope>
</reference>
<dbReference type="Proteomes" id="UP001732700">
    <property type="component" value="Chromosome 6A"/>
</dbReference>
<proteinExistence type="predicted"/>
<name>A0ACD5YP51_AVESA</name>